<dbReference type="InterPro" id="IPR036856">
    <property type="entry name" value="Ald_Oxase/Xan_DH_a/b_sf"/>
</dbReference>
<dbReference type="SUPFAM" id="SSF56003">
    <property type="entry name" value="Molybdenum cofactor-binding domain"/>
    <property type="match status" value="1"/>
</dbReference>
<keyword evidence="2" id="KW-0560">Oxidoreductase</keyword>
<dbReference type="InterPro" id="IPR008274">
    <property type="entry name" value="AldOxase/xan_DH_MoCoBD1"/>
</dbReference>
<dbReference type="eggNOG" id="COG1529">
    <property type="taxonomic scope" value="Bacteria"/>
</dbReference>
<sequence>MTLRHGTLEIGCPVPRVDAAAKVTGEEKYAIDHTPENMLWAGVRRAGVPHGRLRTVHVEEARALPGVLCVLTASDVPGTNRQGIVHKDQPVLAVDRVRHCGDPVALVLAEDRETLAKALALVVPDIEPLPSVHSPEEALRPDAPAIHDSGNVLLRAVIEKGDAGGAFGECDAVVEETFEVPFQEHAFLETQNGIAHREADGKLVMTVSTQAPFRDRFEIAHALGLDPFSIRIISPYLGGGFGGKDGATVQCLLALAAMHAGGRPVRMTWEREESFIAGYKRHAVKMHYRVGAKRDGTLHALECDLYYDTGAYAHLGAEVMELGMEHAGGPYRIPNVRVKGWCVYTNNPIAGAMRGFGVCQTAFAVESVMDMLAAKLNLDPLEFRRKNALRRGDENCAGVTMVHSTGIGACLETLSRHPFWLERRDWKRAAPPFKRRGVGLAAVFNAMGYGRGLPDSAIARLELTLDGRIRIYCGVSDMGQGNSAAFVQIAGEILCQDASRLELILPDTDRTHPSGSSSAGRTTYTFGNALVQACNALKEKLFHRAALVLMLDEEKGLALLPGRVRHLPSGREASFELLARMLPEADRASVGQFIMPVAHDVPDTGKEFAIGFPHVFFAYAAHLARVEVDELTGRIEVTEYLAVTDGGKVINPQGFEQQVHGSVAQGLGYALTEQLLLDRGAILNAGFADYILPTALDVPEIISVAAETFEHTGPFGMKGIGEVGTNGPLPAVANAVNDALGRRLTRSPLTASRILRAMEEGPAQPVT</sequence>
<name>A0LJU3_SYNFM</name>
<dbReference type="AlphaFoldDB" id="A0LJU3"/>
<dbReference type="EC" id="1.17.1.4" evidence="2"/>
<evidence type="ECO:0000313" key="3">
    <source>
        <dbReference type="Proteomes" id="UP000001784"/>
    </source>
</evidence>
<dbReference type="EMBL" id="CP000478">
    <property type="protein sequence ID" value="ABK17695.1"/>
    <property type="molecule type" value="Genomic_DNA"/>
</dbReference>
<dbReference type="SMART" id="SM01008">
    <property type="entry name" value="Ald_Xan_dh_C"/>
    <property type="match status" value="1"/>
</dbReference>
<dbReference type="Gene3D" id="3.90.1170.50">
    <property type="entry name" value="Aldehyde oxidase/xanthine dehydrogenase, a/b hammerhead"/>
    <property type="match status" value="1"/>
</dbReference>
<accession>A0LJU3</accession>
<dbReference type="InterPro" id="IPR037165">
    <property type="entry name" value="AldOxase/xan_DH_Mopterin-bd_sf"/>
</dbReference>
<dbReference type="FunCoup" id="A0LJU3">
    <property type="interactions" value="227"/>
</dbReference>
<dbReference type="InterPro" id="IPR000674">
    <property type="entry name" value="Ald_Oxase/Xan_DH_a/b"/>
</dbReference>
<dbReference type="HOGENOM" id="CLU_001681_2_3_7"/>
<dbReference type="InterPro" id="IPR046867">
    <property type="entry name" value="AldOxase/xan_DH_MoCoBD2"/>
</dbReference>
<gene>
    <name evidence="2" type="ordered locus">Sfum_2012</name>
</gene>
<evidence type="ECO:0000313" key="2">
    <source>
        <dbReference type="EMBL" id="ABK17695.1"/>
    </source>
</evidence>
<dbReference type="GO" id="GO:0004854">
    <property type="term" value="F:xanthine dehydrogenase activity"/>
    <property type="evidence" value="ECO:0007669"/>
    <property type="project" value="UniProtKB-EC"/>
</dbReference>
<dbReference type="STRING" id="335543.Sfum_2012"/>
<dbReference type="SUPFAM" id="SSF54665">
    <property type="entry name" value="CO dehydrogenase molybdoprotein N-domain-like"/>
    <property type="match status" value="1"/>
</dbReference>
<dbReference type="Pfam" id="PF20256">
    <property type="entry name" value="MoCoBD_2"/>
    <property type="match status" value="1"/>
</dbReference>
<organism evidence="2 3">
    <name type="scientific">Syntrophobacter fumaroxidans (strain DSM 10017 / MPOB)</name>
    <dbReference type="NCBI Taxonomy" id="335543"/>
    <lineage>
        <taxon>Bacteria</taxon>
        <taxon>Pseudomonadati</taxon>
        <taxon>Thermodesulfobacteriota</taxon>
        <taxon>Syntrophobacteria</taxon>
        <taxon>Syntrophobacterales</taxon>
        <taxon>Syntrophobacteraceae</taxon>
        <taxon>Syntrophobacter</taxon>
    </lineage>
</organism>
<dbReference type="OrthoDB" id="9775084at2"/>
<dbReference type="PANTHER" id="PTHR11908">
    <property type="entry name" value="XANTHINE DEHYDROGENASE"/>
    <property type="match status" value="1"/>
</dbReference>
<evidence type="ECO:0000259" key="1">
    <source>
        <dbReference type="SMART" id="SM01008"/>
    </source>
</evidence>
<feature type="domain" description="Aldehyde oxidase/xanthine dehydrogenase a/b hammerhead" evidence="1">
    <location>
        <begin position="24"/>
        <end position="130"/>
    </location>
</feature>
<dbReference type="Proteomes" id="UP000001784">
    <property type="component" value="Chromosome"/>
</dbReference>
<dbReference type="Pfam" id="PF02738">
    <property type="entry name" value="MoCoBD_1"/>
    <property type="match status" value="1"/>
</dbReference>
<dbReference type="InParanoid" id="A0LJU3"/>
<protein>
    <submittedName>
        <fullName evidence="2">Xanthine dehydrogenase, molybdenum binding subunit apoprotein</fullName>
        <ecNumber evidence="2">1.17.1.4</ecNumber>
    </submittedName>
</protein>
<dbReference type="Pfam" id="PF01315">
    <property type="entry name" value="Ald_Xan_dh_C"/>
    <property type="match status" value="1"/>
</dbReference>
<keyword evidence="3" id="KW-1185">Reference proteome</keyword>
<dbReference type="RefSeq" id="WP_011698865.1">
    <property type="nucleotide sequence ID" value="NC_008554.1"/>
</dbReference>
<dbReference type="PANTHER" id="PTHR11908:SF157">
    <property type="entry name" value="XANTHINE DEHYDROGENASE SUBUNIT D-RELATED"/>
    <property type="match status" value="1"/>
</dbReference>
<dbReference type="GO" id="GO:0005506">
    <property type="term" value="F:iron ion binding"/>
    <property type="evidence" value="ECO:0007669"/>
    <property type="project" value="InterPro"/>
</dbReference>
<proteinExistence type="predicted"/>
<dbReference type="InterPro" id="IPR016208">
    <property type="entry name" value="Ald_Oxase/xanthine_DH-like"/>
</dbReference>
<dbReference type="KEGG" id="sfu:Sfum_2012"/>
<dbReference type="Gene3D" id="3.30.365.10">
    <property type="entry name" value="Aldehyde oxidase/xanthine dehydrogenase, molybdopterin binding domain"/>
    <property type="match status" value="4"/>
</dbReference>
<reference evidence="2 3" key="1">
    <citation type="submission" date="2006-10" db="EMBL/GenBank/DDBJ databases">
        <title>Complete sequence of Syntrophobacter fumaroxidans MPOB.</title>
        <authorList>
            <consortium name="US DOE Joint Genome Institute"/>
            <person name="Copeland A."/>
            <person name="Lucas S."/>
            <person name="Lapidus A."/>
            <person name="Barry K."/>
            <person name="Detter J.C."/>
            <person name="Glavina del Rio T."/>
            <person name="Hammon N."/>
            <person name="Israni S."/>
            <person name="Pitluck S."/>
            <person name="Goltsman E.G."/>
            <person name="Martinez M."/>
            <person name="Schmutz J."/>
            <person name="Larimer F."/>
            <person name="Land M."/>
            <person name="Hauser L."/>
            <person name="Kyrpides N."/>
            <person name="Kim E."/>
            <person name="Boone D.R."/>
            <person name="Brockman F."/>
            <person name="Culley D."/>
            <person name="Ferry J."/>
            <person name="Gunsalus R."/>
            <person name="McInerney M.J."/>
            <person name="Morrison M."/>
            <person name="Plugge C."/>
            <person name="Rohlin L."/>
            <person name="Scholten J."/>
            <person name="Sieber J."/>
            <person name="Stams A.J.M."/>
            <person name="Worm P."/>
            <person name="Henstra A.M."/>
            <person name="Richardson P."/>
        </authorList>
    </citation>
    <scope>NUCLEOTIDE SEQUENCE [LARGE SCALE GENOMIC DNA]</scope>
    <source>
        <strain evidence="3">DSM 10017 / MPOB</strain>
    </source>
</reference>